<dbReference type="AlphaFoldDB" id="A0A3M0CJU1"/>
<feature type="domain" description="Zinc finger CGNR" evidence="1">
    <location>
        <begin position="129"/>
        <end position="171"/>
    </location>
</feature>
<dbReference type="OrthoDB" id="9808437at2"/>
<dbReference type="Proteomes" id="UP000271227">
    <property type="component" value="Unassembled WGS sequence"/>
</dbReference>
<name>A0A3M0CJU1_9PROT</name>
<gene>
    <name evidence="2" type="ORF">BXY39_1316</name>
</gene>
<dbReference type="PANTHER" id="PTHR35525">
    <property type="entry name" value="BLL6575 PROTEIN"/>
    <property type="match status" value="1"/>
</dbReference>
<proteinExistence type="predicted"/>
<comment type="caution">
    <text evidence="2">The sequence shown here is derived from an EMBL/GenBank/DDBJ whole genome shotgun (WGS) entry which is preliminary data.</text>
</comment>
<keyword evidence="3" id="KW-1185">Reference proteome</keyword>
<dbReference type="InterPro" id="IPR023286">
    <property type="entry name" value="ABATE_dom_sf"/>
</dbReference>
<evidence type="ECO:0000313" key="2">
    <source>
        <dbReference type="EMBL" id="RMB08680.1"/>
    </source>
</evidence>
<dbReference type="Pfam" id="PF07336">
    <property type="entry name" value="ABATE"/>
    <property type="match status" value="1"/>
</dbReference>
<dbReference type="InterPro" id="IPR010852">
    <property type="entry name" value="ABATE"/>
</dbReference>
<dbReference type="EMBL" id="REFR01000010">
    <property type="protein sequence ID" value="RMB08680.1"/>
    <property type="molecule type" value="Genomic_DNA"/>
</dbReference>
<dbReference type="SUPFAM" id="SSF160904">
    <property type="entry name" value="Jann2411-like"/>
    <property type="match status" value="1"/>
</dbReference>
<dbReference type="InterPro" id="IPR021005">
    <property type="entry name" value="Znf_CGNR"/>
</dbReference>
<organism evidence="2 3">
    <name type="scientific">Eilatimonas milleporae</name>
    <dbReference type="NCBI Taxonomy" id="911205"/>
    <lineage>
        <taxon>Bacteria</taxon>
        <taxon>Pseudomonadati</taxon>
        <taxon>Pseudomonadota</taxon>
        <taxon>Alphaproteobacteria</taxon>
        <taxon>Kordiimonadales</taxon>
        <taxon>Kordiimonadaceae</taxon>
        <taxon>Eilatimonas</taxon>
    </lineage>
</organism>
<dbReference type="Gene3D" id="1.10.3300.10">
    <property type="entry name" value="Jann2411-like domain"/>
    <property type="match status" value="1"/>
</dbReference>
<accession>A0A3M0CJU1</accession>
<dbReference type="PANTHER" id="PTHR35525:SF3">
    <property type="entry name" value="BLL6575 PROTEIN"/>
    <property type="match status" value="1"/>
</dbReference>
<dbReference type="InParanoid" id="A0A3M0CJU1"/>
<dbReference type="Pfam" id="PF11706">
    <property type="entry name" value="zf-CGNR"/>
    <property type="match status" value="1"/>
</dbReference>
<protein>
    <submittedName>
        <fullName evidence="2">Putative RNA-binding Zn ribbon-like protein</fullName>
    </submittedName>
</protein>
<evidence type="ECO:0000259" key="1">
    <source>
        <dbReference type="Pfam" id="PF11706"/>
    </source>
</evidence>
<dbReference type="RefSeq" id="WP_121938024.1">
    <property type="nucleotide sequence ID" value="NZ_REFR01000010.1"/>
</dbReference>
<evidence type="ECO:0000313" key="3">
    <source>
        <dbReference type="Proteomes" id="UP000271227"/>
    </source>
</evidence>
<reference evidence="2 3" key="1">
    <citation type="submission" date="2018-10" db="EMBL/GenBank/DDBJ databases">
        <title>Genomic Encyclopedia of Archaeal and Bacterial Type Strains, Phase II (KMG-II): from individual species to whole genera.</title>
        <authorList>
            <person name="Goeker M."/>
        </authorList>
    </citation>
    <scope>NUCLEOTIDE SEQUENCE [LARGE SCALE GENOMIC DNA]</scope>
    <source>
        <strain evidence="2 3">DSM 25217</strain>
    </source>
</reference>
<sequence>MTYAEGHPVRLIAGRLALDFLNTADWAPDGTVLHEKIAGLADLDVWVRAVGLSAAARPSSIDVVHRYRRDLRRLFRTGTGLGSATLQARLRDVDIAGACSLDDLARQPVLGLVALSALSVLSDRRERDRIKTCPGVDCGWMFIDETRNRRRKWCLMETCGNRAKAARHYRRISAKTETA</sequence>